<protein>
    <submittedName>
        <fullName evidence="1">Uncharacterized protein</fullName>
    </submittedName>
</protein>
<dbReference type="Proteomes" id="UP000637002">
    <property type="component" value="Unassembled WGS sequence"/>
</dbReference>
<evidence type="ECO:0000313" key="1">
    <source>
        <dbReference type="EMBL" id="GGC90158.1"/>
    </source>
</evidence>
<reference evidence="1" key="1">
    <citation type="journal article" date="2014" name="Int. J. Syst. Evol. Microbiol.">
        <title>Complete genome sequence of Corynebacterium casei LMG S-19264T (=DSM 44701T), isolated from a smear-ripened cheese.</title>
        <authorList>
            <consortium name="US DOE Joint Genome Institute (JGI-PGF)"/>
            <person name="Walter F."/>
            <person name="Albersmeier A."/>
            <person name="Kalinowski J."/>
            <person name="Ruckert C."/>
        </authorList>
    </citation>
    <scope>NUCLEOTIDE SEQUENCE</scope>
    <source>
        <strain evidence="1">CGMCC 1.12919</strain>
    </source>
</reference>
<proteinExistence type="predicted"/>
<reference evidence="1" key="2">
    <citation type="submission" date="2020-09" db="EMBL/GenBank/DDBJ databases">
        <authorList>
            <person name="Sun Q."/>
            <person name="Zhou Y."/>
        </authorList>
    </citation>
    <scope>NUCLEOTIDE SEQUENCE</scope>
    <source>
        <strain evidence="1">CGMCC 1.12919</strain>
    </source>
</reference>
<name>A0A916UWH6_9HYPH</name>
<keyword evidence="2" id="KW-1185">Reference proteome</keyword>
<sequence>MPNIDQILMELEADIVGGATQVARQRELVADLSLRGQSAAFAAEILAELETIQARHIFLRDKLRAELTRRAWTGQDNLPERQGV</sequence>
<organism evidence="1 2">
    <name type="scientific">Chelatococcus reniformis</name>
    <dbReference type="NCBI Taxonomy" id="1494448"/>
    <lineage>
        <taxon>Bacteria</taxon>
        <taxon>Pseudomonadati</taxon>
        <taxon>Pseudomonadota</taxon>
        <taxon>Alphaproteobacteria</taxon>
        <taxon>Hyphomicrobiales</taxon>
        <taxon>Chelatococcaceae</taxon>
        <taxon>Chelatococcus</taxon>
    </lineage>
</organism>
<accession>A0A916UWH6</accession>
<dbReference type="RefSeq" id="WP_188612369.1">
    <property type="nucleotide sequence ID" value="NZ_BMGG01000011.1"/>
</dbReference>
<comment type="caution">
    <text evidence="1">The sequence shown here is derived from an EMBL/GenBank/DDBJ whole genome shotgun (WGS) entry which is preliminary data.</text>
</comment>
<dbReference type="EMBL" id="BMGG01000011">
    <property type="protein sequence ID" value="GGC90158.1"/>
    <property type="molecule type" value="Genomic_DNA"/>
</dbReference>
<evidence type="ECO:0000313" key="2">
    <source>
        <dbReference type="Proteomes" id="UP000637002"/>
    </source>
</evidence>
<dbReference type="AlphaFoldDB" id="A0A916UWH6"/>
<gene>
    <name evidence="1" type="ORF">GCM10010994_55000</name>
</gene>